<protein>
    <submittedName>
        <fullName evidence="3">Filaggrin-like</fullName>
    </submittedName>
</protein>
<reference evidence="3" key="1">
    <citation type="submission" date="2025-08" db="UniProtKB">
        <authorList>
            <consortium name="RefSeq"/>
        </authorList>
    </citation>
    <scope>IDENTIFICATION</scope>
    <source>
        <tissue evidence="3">Whole organism</tissue>
    </source>
</reference>
<name>A0A8B7N3L0_HYAAZ</name>
<dbReference type="OMA" id="GYEMKGY"/>
<feature type="compositionally biased region" description="Basic and acidic residues" evidence="1">
    <location>
        <begin position="74"/>
        <end position="85"/>
    </location>
</feature>
<evidence type="ECO:0000256" key="1">
    <source>
        <dbReference type="SAM" id="MobiDB-lite"/>
    </source>
</evidence>
<evidence type="ECO:0000313" key="2">
    <source>
        <dbReference type="Proteomes" id="UP000694843"/>
    </source>
</evidence>
<organism evidence="2 3">
    <name type="scientific">Hyalella azteca</name>
    <name type="common">Amphipod</name>
    <dbReference type="NCBI Taxonomy" id="294128"/>
    <lineage>
        <taxon>Eukaryota</taxon>
        <taxon>Metazoa</taxon>
        <taxon>Ecdysozoa</taxon>
        <taxon>Arthropoda</taxon>
        <taxon>Crustacea</taxon>
        <taxon>Multicrustacea</taxon>
        <taxon>Malacostraca</taxon>
        <taxon>Eumalacostraca</taxon>
        <taxon>Peracarida</taxon>
        <taxon>Amphipoda</taxon>
        <taxon>Senticaudata</taxon>
        <taxon>Talitrida</taxon>
        <taxon>Talitroidea</taxon>
        <taxon>Hyalellidae</taxon>
        <taxon>Hyalella</taxon>
    </lineage>
</organism>
<dbReference type="GeneID" id="108666135"/>
<dbReference type="Proteomes" id="UP000694843">
    <property type="component" value="Unplaced"/>
</dbReference>
<dbReference type="KEGG" id="hazt:108666135"/>
<gene>
    <name evidence="3" type="primary">LOC108666135</name>
</gene>
<dbReference type="AlphaFoldDB" id="A0A8B7N3L0"/>
<feature type="compositionally biased region" description="Basic residues" evidence="1">
    <location>
        <begin position="86"/>
        <end position="103"/>
    </location>
</feature>
<feature type="compositionally biased region" description="Basic residues" evidence="1">
    <location>
        <begin position="113"/>
        <end position="172"/>
    </location>
</feature>
<dbReference type="RefSeq" id="XP_018008442.2">
    <property type="nucleotide sequence ID" value="XM_018152953.2"/>
</dbReference>
<dbReference type="OrthoDB" id="6371365at2759"/>
<sequence length="410" mass="45137">GGGYEGGGSGGRGAYGGGGGYSGGGGYGGRFPGRYAGGYGSGGGGYGDGLGFDGFNNIGDNFSKGHSKGHHKGGHEYQKGHDGHAVSHHKSHFQASHHKHHLHESHYEGQPHQKSHSHETHHKSHYKPKSHSHSKSKSHGSHHKSHSRPKSHSKSKSHSHDSHHKSHSHESHHKSSSDSKSKSSSRPSSKAHHASLEEDDTLYGLPKASTGFHFPETLLKSPSGSSASKEGFGALHSHSIYSEECDSKCRRRSHRRNRRNAENYANLQSGYTKTPEWTSNYEVIESAVLQSNSEPEEEKLLREIRKNDRNNCGLRLVCELSATRDRPLLREEWEILAFVWNGDELFDQAFPGQGIGPTSEALRDYKEAAYLGQRGGSCSDQFFSCPVDAKTMINEILEARRIYSLNTFFN</sequence>
<feature type="region of interest" description="Disordered" evidence="1">
    <location>
        <begin position="63"/>
        <end position="200"/>
    </location>
</feature>
<evidence type="ECO:0000313" key="3">
    <source>
        <dbReference type="RefSeq" id="XP_018008442.2"/>
    </source>
</evidence>
<accession>A0A8B7N3L0</accession>
<proteinExistence type="predicted"/>
<keyword evidence="2" id="KW-1185">Reference proteome</keyword>
<feature type="non-terminal residue" evidence="3">
    <location>
        <position position="1"/>
    </location>
</feature>